<organism evidence="2 3">
    <name type="scientific">Coniella lustricola</name>
    <dbReference type="NCBI Taxonomy" id="2025994"/>
    <lineage>
        <taxon>Eukaryota</taxon>
        <taxon>Fungi</taxon>
        <taxon>Dikarya</taxon>
        <taxon>Ascomycota</taxon>
        <taxon>Pezizomycotina</taxon>
        <taxon>Sordariomycetes</taxon>
        <taxon>Sordariomycetidae</taxon>
        <taxon>Diaporthales</taxon>
        <taxon>Schizoparmaceae</taxon>
        <taxon>Coniella</taxon>
    </lineage>
</organism>
<evidence type="ECO:0000313" key="3">
    <source>
        <dbReference type="Proteomes" id="UP000241462"/>
    </source>
</evidence>
<dbReference type="EMBL" id="KZ678449">
    <property type="protein sequence ID" value="PSR84062.1"/>
    <property type="molecule type" value="Genomic_DNA"/>
</dbReference>
<evidence type="ECO:0000256" key="1">
    <source>
        <dbReference type="SAM" id="MobiDB-lite"/>
    </source>
</evidence>
<gene>
    <name evidence="2" type="ORF">BD289DRAFT_268089</name>
</gene>
<feature type="region of interest" description="Disordered" evidence="1">
    <location>
        <begin position="197"/>
        <end position="217"/>
    </location>
</feature>
<accession>A0A2T3A711</accession>
<feature type="region of interest" description="Disordered" evidence="1">
    <location>
        <begin position="154"/>
        <end position="176"/>
    </location>
</feature>
<proteinExistence type="predicted"/>
<keyword evidence="3" id="KW-1185">Reference proteome</keyword>
<evidence type="ECO:0000313" key="2">
    <source>
        <dbReference type="EMBL" id="PSR84062.1"/>
    </source>
</evidence>
<name>A0A2T3A711_9PEZI</name>
<dbReference type="Proteomes" id="UP000241462">
    <property type="component" value="Unassembled WGS sequence"/>
</dbReference>
<sequence length="247" mass="28176">MNSPLLSTILSVFSPLHPHTPSPTTSSNQTSPNHQRTVIRWSDFLKSLRDYNMRAGDIFLDFDSSSSSSHHPAAASPHLRQTINSYKNIEDGKVNRVYLNTDGEWVPITEPDEYEYEYWDWDALDWDEDAADWCDFEAEASTSSAPVTVDAAIPTPPPLRAVSSSSQPPVLKRKRTESIKSSSHIGRWKRKILENGVGIDDGEDEDDMALQRDEQQDERLAMSRSLWRPEEMRRAVDVWRTRLADDD</sequence>
<protein>
    <submittedName>
        <fullName evidence="2">Uncharacterized protein</fullName>
    </submittedName>
</protein>
<dbReference type="AlphaFoldDB" id="A0A2T3A711"/>
<dbReference type="InParanoid" id="A0A2T3A711"/>
<reference evidence="2 3" key="1">
    <citation type="journal article" date="2018" name="Mycol. Prog.">
        <title>Coniella lustricola, a new species from submerged detritus.</title>
        <authorList>
            <person name="Raudabaugh D.B."/>
            <person name="Iturriaga T."/>
            <person name="Carver A."/>
            <person name="Mondo S."/>
            <person name="Pangilinan J."/>
            <person name="Lipzen A."/>
            <person name="He G."/>
            <person name="Amirebrahimi M."/>
            <person name="Grigoriev I.V."/>
            <person name="Miller A.N."/>
        </authorList>
    </citation>
    <scope>NUCLEOTIDE SEQUENCE [LARGE SCALE GENOMIC DNA]</scope>
    <source>
        <strain evidence="2 3">B22-T-1</strain>
    </source>
</reference>